<evidence type="ECO:0000313" key="1">
    <source>
        <dbReference type="EMBL" id="MEQ2262478.1"/>
    </source>
</evidence>
<sequence>MSAVHLGCEREQDFQQITGRLNQVQERYSVLSSLAFMEYVGFGNVGRGNQSAFSRAGVYTSSLCVPLSCNFWMHPCSNTPESDEWLITRPVQNVLTYQGGYSRF</sequence>
<protein>
    <submittedName>
        <fullName evidence="1">Uncharacterized protein</fullName>
    </submittedName>
</protein>
<accession>A0ABV0W0J6</accession>
<organism evidence="1 2">
    <name type="scientific">Xenotaenia resolanae</name>
    <dbReference type="NCBI Taxonomy" id="208358"/>
    <lineage>
        <taxon>Eukaryota</taxon>
        <taxon>Metazoa</taxon>
        <taxon>Chordata</taxon>
        <taxon>Craniata</taxon>
        <taxon>Vertebrata</taxon>
        <taxon>Euteleostomi</taxon>
        <taxon>Actinopterygii</taxon>
        <taxon>Neopterygii</taxon>
        <taxon>Teleostei</taxon>
        <taxon>Neoteleostei</taxon>
        <taxon>Acanthomorphata</taxon>
        <taxon>Ovalentaria</taxon>
        <taxon>Atherinomorphae</taxon>
        <taxon>Cyprinodontiformes</taxon>
        <taxon>Goodeidae</taxon>
        <taxon>Xenotaenia</taxon>
    </lineage>
</organism>
<evidence type="ECO:0000313" key="2">
    <source>
        <dbReference type="Proteomes" id="UP001444071"/>
    </source>
</evidence>
<dbReference type="Proteomes" id="UP001444071">
    <property type="component" value="Unassembled WGS sequence"/>
</dbReference>
<dbReference type="EMBL" id="JAHRIM010020426">
    <property type="protein sequence ID" value="MEQ2262478.1"/>
    <property type="molecule type" value="Genomic_DNA"/>
</dbReference>
<keyword evidence="2" id="KW-1185">Reference proteome</keyword>
<reference evidence="1 2" key="1">
    <citation type="submission" date="2021-06" db="EMBL/GenBank/DDBJ databases">
        <authorList>
            <person name="Palmer J.M."/>
        </authorList>
    </citation>
    <scope>NUCLEOTIDE SEQUENCE [LARGE SCALE GENOMIC DNA]</scope>
    <source>
        <strain evidence="1 2">XR_2019</strain>
        <tissue evidence="1">Muscle</tissue>
    </source>
</reference>
<name>A0ABV0W0J6_9TELE</name>
<proteinExistence type="predicted"/>
<comment type="caution">
    <text evidence="1">The sequence shown here is derived from an EMBL/GenBank/DDBJ whole genome shotgun (WGS) entry which is preliminary data.</text>
</comment>
<gene>
    <name evidence="1" type="ORF">XENORESO_012984</name>
</gene>